<sequence>MVRLLLSCFHLQEDQAPVRASAGYFVPWGSGSRPHWRSSALPTKARKVSNMFLLSTTCSLWSPLVAKVFKSLLSLSGYPITTDHAIDKAGI</sequence>
<keyword evidence="2" id="KW-1185">Reference proteome</keyword>
<gene>
    <name evidence="1" type="ORF">PAXRUDRAFT_565265</name>
</gene>
<organism evidence="1 2">
    <name type="scientific">Paxillus rubicundulus Ve08.2h10</name>
    <dbReference type="NCBI Taxonomy" id="930991"/>
    <lineage>
        <taxon>Eukaryota</taxon>
        <taxon>Fungi</taxon>
        <taxon>Dikarya</taxon>
        <taxon>Basidiomycota</taxon>
        <taxon>Agaricomycotina</taxon>
        <taxon>Agaricomycetes</taxon>
        <taxon>Agaricomycetidae</taxon>
        <taxon>Boletales</taxon>
        <taxon>Paxilineae</taxon>
        <taxon>Paxillaceae</taxon>
        <taxon>Paxillus</taxon>
    </lineage>
</organism>
<name>A0A0D0ECE6_9AGAM</name>
<dbReference type="Proteomes" id="UP000054538">
    <property type="component" value="Unassembled WGS sequence"/>
</dbReference>
<reference evidence="1 2" key="1">
    <citation type="submission" date="2014-04" db="EMBL/GenBank/DDBJ databases">
        <authorList>
            <consortium name="DOE Joint Genome Institute"/>
            <person name="Kuo A."/>
            <person name="Kohler A."/>
            <person name="Jargeat P."/>
            <person name="Nagy L.G."/>
            <person name="Floudas D."/>
            <person name="Copeland A."/>
            <person name="Barry K.W."/>
            <person name="Cichocki N."/>
            <person name="Veneault-Fourrey C."/>
            <person name="LaButti K."/>
            <person name="Lindquist E.A."/>
            <person name="Lipzen A."/>
            <person name="Lundell T."/>
            <person name="Morin E."/>
            <person name="Murat C."/>
            <person name="Sun H."/>
            <person name="Tunlid A."/>
            <person name="Henrissat B."/>
            <person name="Grigoriev I.V."/>
            <person name="Hibbett D.S."/>
            <person name="Martin F."/>
            <person name="Nordberg H.P."/>
            <person name="Cantor M.N."/>
            <person name="Hua S.X."/>
        </authorList>
    </citation>
    <scope>NUCLEOTIDE SEQUENCE [LARGE SCALE GENOMIC DNA]</scope>
    <source>
        <strain evidence="1 2">Ve08.2h10</strain>
    </source>
</reference>
<protein>
    <submittedName>
        <fullName evidence="1">Uncharacterized protein</fullName>
    </submittedName>
</protein>
<reference evidence="2" key="2">
    <citation type="submission" date="2015-01" db="EMBL/GenBank/DDBJ databases">
        <title>Evolutionary Origins and Diversification of the Mycorrhizal Mutualists.</title>
        <authorList>
            <consortium name="DOE Joint Genome Institute"/>
            <consortium name="Mycorrhizal Genomics Consortium"/>
            <person name="Kohler A."/>
            <person name="Kuo A."/>
            <person name="Nagy L.G."/>
            <person name="Floudas D."/>
            <person name="Copeland A."/>
            <person name="Barry K.W."/>
            <person name="Cichocki N."/>
            <person name="Veneault-Fourrey C."/>
            <person name="LaButti K."/>
            <person name="Lindquist E.A."/>
            <person name="Lipzen A."/>
            <person name="Lundell T."/>
            <person name="Morin E."/>
            <person name="Murat C."/>
            <person name="Riley R."/>
            <person name="Ohm R."/>
            <person name="Sun H."/>
            <person name="Tunlid A."/>
            <person name="Henrissat B."/>
            <person name="Grigoriev I.V."/>
            <person name="Hibbett D.S."/>
            <person name="Martin F."/>
        </authorList>
    </citation>
    <scope>NUCLEOTIDE SEQUENCE [LARGE SCALE GENOMIC DNA]</scope>
    <source>
        <strain evidence="2">Ve08.2h10</strain>
    </source>
</reference>
<accession>A0A0D0ECE6</accession>
<dbReference type="HOGENOM" id="CLU_2427711_0_0_1"/>
<dbReference type="AlphaFoldDB" id="A0A0D0ECE6"/>
<evidence type="ECO:0000313" key="2">
    <source>
        <dbReference type="Proteomes" id="UP000054538"/>
    </source>
</evidence>
<dbReference type="InParanoid" id="A0A0D0ECE6"/>
<proteinExistence type="predicted"/>
<dbReference type="EMBL" id="KN824866">
    <property type="protein sequence ID" value="KIK99235.1"/>
    <property type="molecule type" value="Genomic_DNA"/>
</dbReference>
<evidence type="ECO:0000313" key="1">
    <source>
        <dbReference type="EMBL" id="KIK99235.1"/>
    </source>
</evidence>